<evidence type="ECO:0000256" key="2">
    <source>
        <dbReference type="SAM" id="Phobius"/>
    </source>
</evidence>
<gene>
    <name evidence="3" type="ORF">NSK_000145</name>
</gene>
<feature type="compositionally biased region" description="Polar residues" evidence="1">
    <location>
        <begin position="42"/>
        <end position="54"/>
    </location>
</feature>
<proteinExistence type="predicted"/>
<keyword evidence="2" id="KW-1133">Transmembrane helix</keyword>
<keyword evidence="2" id="KW-0472">Membrane</keyword>
<reference evidence="3 4" key="1">
    <citation type="submission" date="2019-01" db="EMBL/GenBank/DDBJ databases">
        <title>Nuclear Genome Assembly of the Microalgal Biofuel strain Nannochloropsis salina CCMP1776.</title>
        <authorList>
            <person name="Hovde B."/>
        </authorList>
    </citation>
    <scope>NUCLEOTIDE SEQUENCE [LARGE SCALE GENOMIC DNA]</scope>
    <source>
        <strain evidence="3 4">CCMP1776</strain>
    </source>
</reference>
<accession>A0A4D9DA29</accession>
<dbReference type="Proteomes" id="UP000355283">
    <property type="component" value="Unassembled WGS sequence"/>
</dbReference>
<evidence type="ECO:0000313" key="3">
    <source>
        <dbReference type="EMBL" id="TFJ88571.1"/>
    </source>
</evidence>
<feature type="compositionally biased region" description="Polar residues" evidence="1">
    <location>
        <begin position="1"/>
        <end position="34"/>
    </location>
</feature>
<keyword evidence="4" id="KW-1185">Reference proteome</keyword>
<comment type="caution">
    <text evidence="3">The sequence shown here is derived from an EMBL/GenBank/DDBJ whole genome shotgun (WGS) entry which is preliminary data.</text>
</comment>
<name>A0A4D9DA29_9STRA</name>
<feature type="region of interest" description="Disordered" evidence="1">
    <location>
        <begin position="1"/>
        <end position="62"/>
    </location>
</feature>
<dbReference type="EMBL" id="SDOX01000001">
    <property type="protein sequence ID" value="TFJ88571.1"/>
    <property type="molecule type" value="Genomic_DNA"/>
</dbReference>
<evidence type="ECO:0000256" key="1">
    <source>
        <dbReference type="SAM" id="MobiDB-lite"/>
    </source>
</evidence>
<feature type="transmembrane region" description="Helical" evidence="2">
    <location>
        <begin position="232"/>
        <end position="252"/>
    </location>
</feature>
<sequence>MEASGPSSPSKKPVWQPSSMFSPPNQSASGSSKQQEQKQYRHFQQQHAQNPNQDSTPTATASAAESYDDAYYRTLLNRVDAQLFLSHSGPGLVTFHGGRHEEEEGEVSEATARPATLCAWILTSHTILGACWHLELENTFTRPLKIYFLLTSLLLVFFLSVKIRLATYFAEIVVFAVITNAFHYFQREVFFRFQSSLFLWPFLAAALTLTLTVWDVVLVIKGGSEGLHHEVGVAIVTYIFGFLIPELFVRAFQWQGQRRPREEGARQDSAERGPGGAHFEEYSIL</sequence>
<protein>
    <submittedName>
        <fullName evidence="3">Uncharacterized protein</fullName>
    </submittedName>
</protein>
<evidence type="ECO:0000313" key="4">
    <source>
        <dbReference type="Proteomes" id="UP000355283"/>
    </source>
</evidence>
<dbReference type="OrthoDB" id="10329814at2759"/>
<organism evidence="3 4">
    <name type="scientific">Nannochloropsis salina CCMP1776</name>
    <dbReference type="NCBI Taxonomy" id="1027361"/>
    <lineage>
        <taxon>Eukaryota</taxon>
        <taxon>Sar</taxon>
        <taxon>Stramenopiles</taxon>
        <taxon>Ochrophyta</taxon>
        <taxon>Eustigmatophyceae</taxon>
        <taxon>Eustigmatales</taxon>
        <taxon>Monodopsidaceae</taxon>
        <taxon>Microchloropsis</taxon>
        <taxon>Microchloropsis salina</taxon>
    </lineage>
</organism>
<dbReference type="AlphaFoldDB" id="A0A4D9DA29"/>
<feature type="transmembrane region" description="Helical" evidence="2">
    <location>
        <begin position="197"/>
        <end position="220"/>
    </location>
</feature>
<feature type="transmembrane region" description="Helical" evidence="2">
    <location>
        <begin position="167"/>
        <end position="185"/>
    </location>
</feature>
<keyword evidence="2" id="KW-0812">Transmembrane</keyword>